<feature type="transmembrane region" description="Helical" evidence="12">
    <location>
        <begin position="583"/>
        <end position="608"/>
    </location>
</feature>
<feature type="transmembrane region" description="Helical" evidence="12">
    <location>
        <begin position="464"/>
        <end position="485"/>
    </location>
</feature>
<dbReference type="GO" id="GO:0015385">
    <property type="term" value="F:sodium:proton antiporter activity"/>
    <property type="evidence" value="ECO:0007669"/>
    <property type="project" value="InterPro"/>
</dbReference>
<evidence type="ECO:0000256" key="11">
    <source>
        <dbReference type="RuleBase" id="RU003722"/>
    </source>
</evidence>
<dbReference type="NCBIfam" id="TIGR00840">
    <property type="entry name" value="b_cpa1"/>
    <property type="match status" value="1"/>
</dbReference>
<evidence type="ECO:0000256" key="4">
    <source>
        <dbReference type="ARBA" id="ARBA00022692"/>
    </source>
</evidence>
<evidence type="ECO:0000256" key="8">
    <source>
        <dbReference type="ARBA" id="ARBA00023065"/>
    </source>
</evidence>
<accession>A0A2P2ICR5</accession>
<dbReference type="InterPro" id="IPR018422">
    <property type="entry name" value="Cation/H_exchanger_CPA1"/>
</dbReference>
<keyword evidence="13" id="KW-0732">Signal</keyword>
<dbReference type="GO" id="GO:0000139">
    <property type="term" value="C:Golgi membrane"/>
    <property type="evidence" value="ECO:0007669"/>
    <property type="project" value="UniProtKB-SubCell"/>
</dbReference>
<keyword evidence="3 11" id="KW-0050">Antiport</keyword>
<evidence type="ECO:0000256" key="13">
    <source>
        <dbReference type="SAM" id="SignalP"/>
    </source>
</evidence>
<name>A0A2P2ICR5_9CRUS</name>
<reference evidence="15" key="1">
    <citation type="journal article" date="2018" name="Biosci. Biotechnol. Biochem.">
        <title>Polysaccharide hydrolase of the hadal zone amphipods Hirondellea gigas.</title>
        <authorList>
            <person name="Kobayashi H."/>
            <person name="Nagahama T."/>
            <person name="Arai W."/>
            <person name="Sasagawa Y."/>
            <person name="Umeda M."/>
            <person name="Hayashi T."/>
            <person name="Nikaido I."/>
            <person name="Watanabe H."/>
            <person name="Oguri K."/>
            <person name="Kitazato H."/>
            <person name="Fujioka K."/>
            <person name="Kido Y."/>
            <person name="Takami H."/>
        </authorList>
    </citation>
    <scope>NUCLEOTIDE SEQUENCE</scope>
    <source>
        <tissue evidence="15">Whole body</tissue>
    </source>
</reference>
<dbReference type="EMBL" id="IACF01006216">
    <property type="protein sequence ID" value="LAB71799.1"/>
    <property type="molecule type" value="mRNA"/>
</dbReference>
<keyword evidence="5 12" id="KW-1133">Transmembrane helix</keyword>
<dbReference type="InterPro" id="IPR006153">
    <property type="entry name" value="Cation/H_exchanger_TM"/>
</dbReference>
<feature type="transmembrane region" description="Helical" evidence="12">
    <location>
        <begin position="497"/>
        <end position="514"/>
    </location>
</feature>
<evidence type="ECO:0000313" key="15">
    <source>
        <dbReference type="EMBL" id="LAB71799.1"/>
    </source>
</evidence>
<dbReference type="PRINTS" id="PR01084">
    <property type="entry name" value="NAHEXCHNGR"/>
</dbReference>
<dbReference type="Gene3D" id="6.10.140.1330">
    <property type="match status" value="1"/>
</dbReference>
<comment type="subcellular location">
    <subcellularLocation>
        <location evidence="1">Golgi apparatus membrane</location>
        <topology evidence="1">Multi-pass membrane protein</topology>
    </subcellularLocation>
</comment>
<evidence type="ECO:0000256" key="10">
    <source>
        <dbReference type="ARBA" id="ARBA00023201"/>
    </source>
</evidence>
<evidence type="ECO:0000256" key="5">
    <source>
        <dbReference type="ARBA" id="ARBA00022989"/>
    </source>
</evidence>
<proteinExistence type="evidence at transcript level"/>
<keyword evidence="9 12" id="KW-0472">Membrane</keyword>
<feature type="transmembrane region" description="Helical" evidence="12">
    <location>
        <begin position="620"/>
        <end position="638"/>
    </location>
</feature>
<dbReference type="PANTHER" id="PTHR10110:SF191">
    <property type="entry name" value="SODIUM_HYDROGEN EXCHANGER 8"/>
    <property type="match status" value="1"/>
</dbReference>
<keyword evidence="2 11" id="KW-0813">Transport</keyword>
<organism evidence="15">
    <name type="scientific">Hirondellea gigas</name>
    <dbReference type="NCBI Taxonomy" id="1518452"/>
    <lineage>
        <taxon>Eukaryota</taxon>
        <taxon>Metazoa</taxon>
        <taxon>Ecdysozoa</taxon>
        <taxon>Arthropoda</taxon>
        <taxon>Crustacea</taxon>
        <taxon>Multicrustacea</taxon>
        <taxon>Malacostraca</taxon>
        <taxon>Eumalacostraca</taxon>
        <taxon>Peracarida</taxon>
        <taxon>Amphipoda</taxon>
        <taxon>Amphilochidea</taxon>
        <taxon>Lysianassida</taxon>
        <taxon>Lysianassidira</taxon>
        <taxon>Lysianassoidea</taxon>
        <taxon>Lysianassidae</taxon>
        <taxon>Hirondellea</taxon>
    </lineage>
</organism>
<keyword evidence="4 11" id="KW-0812">Transmembrane</keyword>
<evidence type="ECO:0000256" key="12">
    <source>
        <dbReference type="SAM" id="Phobius"/>
    </source>
</evidence>
<feature type="chain" id="PRO_5015166528" description="Sodium/hydrogen exchanger" evidence="13">
    <location>
        <begin position="26"/>
        <end position="790"/>
    </location>
</feature>
<feature type="transmembrane region" description="Helical" evidence="12">
    <location>
        <begin position="397"/>
        <end position="416"/>
    </location>
</feature>
<feature type="transmembrane region" description="Helical" evidence="12">
    <location>
        <begin position="297"/>
        <end position="314"/>
    </location>
</feature>
<dbReference type="GO" id="GO:0051453">
    <property type="term" value="P:regulation of intracellular pH"/>
    <property type="evidence" value="ECO:0007669"/>
    <property type="project" value="TreeGrafter"/>
</dbReference>
<feature type="domain" description="Cation/H+ exchanger transmembrane" evidence="14">
    <location>
        <begin position="281"/>
        <end position="675"/>
    </location>
</feature>
<dbReference type="PANTHER" id="PTHR10110">
    <property type="entry name" value="SODIUM/HYDROGEN EXCHANGER"/>
    <property type="match status" value="1"/>
</dbReference>
<feature type="transmembrane region" description="Helical" evidence="12">
    <location>
        <begin position="326"/>
        <end position="348"/>
    </location>
</feature>
<feature type="transmembrane region" description="Helical" evidence="12">
    <location>
        <begin position="520"/>
        <end position="538"/>
    </location>
</feature>
<comment type="similarity">
    <text evidence="11">Belongs to the monovalent cation:proton antiporter 1 (CPA1) transporter (TC 2.A.36) family.</text>
</comment>
<feature type="transmembrane region" description="Helical" evidence="12">
    <location>
        <begin position="360"/>
        <end position="382"/>
    </location>
</feature>
<sequence length="790" mass="85820">MQQASVTVACVSIVLLLLQVNCSAAAEDSLPYAASQPVAAAAAAPGATDTAALNSSLHNQSAVKNESVAAELNINALSNKATDGGDDSGIPDINTDIQGDGGIGVIPSPYQNINATSNYTAINLDQNGHTNDINIDLNNNLNNNNNEVIGVGSNAAAAAVSGTVEDAPEKTNINSEQNSNGEVDMIATVAPSLQLHLGNTTLADACSLSKDDYQQLLLFYPHHCLKLDEPSEDSDVVVSNLTANACQESEDLPSIGAAEQEHLSSLSIFLILCILGLCVLLIFCLLKTKLHYLPESVACVLVGAVIGLLLKILSSQNIANWQKEEAFSPTVFFLIILPPIIFESGYNLHKGNFFQNIGSILVFAVLGTIISALVVGGGVYLLGRADVVYKLTFVESFAFGSLISAVDPVATLALFNALQVDPILHMLVFGESILNDAVSIVLTSSVLEMASYGDMGVLETIGYFLWRFCTMILGSAGIGVLFGLMSALTLKHVALRDYTSLELCILIIFIYAPYALAEGIHLSGIMAILFSGIVMSHYTHYNLSPVLQITVQHLMRTLAFTAECIVFIYLGMALFSFKHQFHGALVGWSIVLCLVGRALNIFPLACLVNRFRDHPITPKMMFVMWFSGLRGAIAYALSLHLEFSDEKRHVLVTTTLFIVLFTVVILGGSVIPLIKHVEADRKQKKKVRRKKMLTLSKTREWGQAVESEHMSEMTEEESSEGARYVSSHQLRGFLKLDTCYLRPFFCRNLTHQEVRSHANDLKRQCYQSLNVEPSDSEDEMFSLTTPQQNA</sequence>
<feature type="signal peptide" evidence="13">
    <location>
        <begin position="1"/>
        <end position="25"/>
    </location>
</feature>
<evidence type="ECO:0000256" key="6">
    <source>
        <dbReference type="ARBA" id="ARBA00023034"/>
    </source>
</evidence>
<protein>
    <recommendedName>
        <fullName evidence="11">Sodium/hydrogen exchanger</fullName>
    </recommendedName>
</protein>
<keyword evidence="10 11" id="KW-0739">Sodium transport</keyword>
<feature type="transmembrane region" description="Helical" evidence="12">
    <location>
        <begin position="558"/>
        <end position="577"/>
    </location>
</feature>
<evidence type="ECO:0000259" key="14">
    <source>
        <dbReference type="Pfam" id="PF00999"/>
    </source>
</evidence>
<keyword evidence="8 11" id="KW-0406">Ion transport</keyword>
<evidence type="ECO:0000256" key="1">
    <source>
        <dbReference type="ARBA" id="ARBA00004653"/>
    </source>
</evidence>
<evidence type="ECO:0000256" key="2">
    <source>
        <dbReference type="ARBA" id="ARBA00022448"/>
    </source>
</evidence>
<keyword evidence="7" id="KW-0915">Sodium</keyword>
<keyword evidence="6" id="KW-0333">Golgi apparatus</keyword>
<dbReference type="InterPro" id="IPR004709">
    <property type="entry name" value="NaH_exchanger"/>
</dbReference>
<dbReference type="Pfam" id="PF00999">
    <property type="entry name" value="Na_H_Exchanger"/>
    <property type="match status" value="1"/>
</dbReference>
<dbReference type="GO" id="GO:0015386">
    <property type="term" value="F:potassium:proton antiporter activity"/>
    <property type="evidence" value="ECO:0007669"/>
    <property type="project" value="TreeGrafter"/>
</dbReference>
<feature type="transmembrane region" description="Helical" evidence="12">
    <location>
        <begin position="650"/>
        <end position="674"/>
    </location>
</feature>
<evidence type="ECO:0000256" key="9">
    <source>
        <dbReference type="ARBA" id="ARBA00023136"/>
    </source>
</evidence>
<evidence type="ECO:0000256" key="7">
    <source>
        <dbReference type="ARBA" id="ARBA00023053"/>
    </source>
</evidence>
<dbReference type="AlphaFoldDB" id="A0A2P2ICR5"/>
<evidence type="ECO:0000256" key="3">
    <source>
        <dbReference type="ARBA" id="ARBA00022449"/>
    </source>
</evidence>
<feature type="transmembrane region" description="Helical" evidence="12">
    <location>
        <begin position="263"/>
        <end position="285"/>
    </location>
</feature>